<feature type="transmembrane region" description="Helical" evidence="6">
    <location>
        <begin position="79"/>
        <end position="100"/>
    </location>
</feature>
<keyword evidence="4 6" id="KW-1133">Transmembrane helix</keyword>
<dbReference type="InterPro" id="IPR022324">
    <property type="entry name" value="Bacilysin_exporter_BacE_put"/>
</dbReference>
<comment type="caution">
    <text evidence="7">The sequence shown here is derived from an EMBL/GenBank/DDBJ whole genome shotgun (WGS) entry which is preliminary data.</text>
</comment>
<gene>
    <name evidence="7" type="ORF">GCM10009554_06270</name>
</gene>
<dbReference type="InterPro" id="IPR036259">
    <property type="entry name" value="MFS_trans_sf"/>
</dbReference>
<dbReference type="RefSeq" id="WP_343964556.1">
    <property type="nucleotide sequence ID" value="NZ_BAAAHK010000002.1"/>
</dbReference>
<dbReference type="EMBL" id="BAAAHK010000002">
    <property type="protein sequence ID" value="GAA0926230.1"/>
    <property type="molecule type" value="Genomic_DNA"/>
</dbReference>
<dbReference type="Proteomes" id="UP001500542">
    <property type="component" value="Unassembled WGS sequence"/>
</dbReference>
<feature type="transmembrane region" description="Helical" evidence="6">
    <location>
        <begin position="21"/>
        <end position="41"/>
    </location>
</feature>
<evidence type="ECO:0000256" key="3">
    <source>
        <dbReference type="ARBA" id="ARBA00022692"/>
    </source>
</evidence>
<evidence type="ECO:0000256" key="5">
    <source>
        <dbReference type="ARBA" id="ARBA00023136"/>
    </source>
</evidence>
<keyword evidence="2" id="KW-1003">Cell membrane</keyword>
<name>A0ABP3ZVJ4_9ACTN</name>
<dbReference type="PANTHER" id="PTHR23513">
    <property type="entry name" value="INTEGRAL MEMBRANE EFFLUX PROTEIN-RELATED"/>
    <property type="match status" value="1"/>
</dbReference>
<comment type="subcellular location">
    <subcellularLocation>
        <location evidence="1">Cell membrane</location>
        <topology evidence="1">Multi-pass membrane protein</topology>
    </subcellularLocation>
</comment>
<dbReference type="Gene3D" id="1.20.1250.20">
    <property type="entry name" value="MFS general substrate transporter like domains"/>
    <property type="match status" value="1"/>
</dbReference>
<dbReference type="CDD" id="cd06173">
    <property type="entry name" value="MFS_MefA_like"/>
    <property type="match status" value="1"/>
</dbReference>
<evidence type="ECO:0000256" key="6">
    <source>
        <dbReference type="SAM" id="Phobius"/>
    </source>
</evidence>
<dbReference type="PRINTS" id="PR01988">
    <property type="entry name" value="EXPORTERBACE"/>
</dbReference>
<dbReference type="PANTHER" id="PTHR23513:SF11">
    <property type="entry name" value="STAPHYLOFERRIN A TRANSPORTER"/>
    <property type="match status" value="1"/>
</dbReference>
<keyword evidence="5 6" id="KW-0472">Membrane</keyword>
<reference evidence="8" key="1">
    <citation type="journal article" date="2019" name="Int. J. Syst. Evol. Microbiol.">
        <title>The Global Catalogue of Microorganisms (GCM) 10K type strain sequencing project: providing services to taxonomists for standard genome sequencing and annotation.</title>
        <authorList>
            <consortium name="The Broad Institute Genomics Platform"/>
            <consortium name="The Broad Institute Genome Sequencing Center for Infectious Disease"/>
            <person name="Wu L."/>
            <person name="Ma J."/>
        </authorList>
    </citation>
    <scope>NUCLEOTIDE SEQUENCE [LARGE SCALE GENOMIC DNA]</scope>
    <source>
        <strain evidence="8">JCM 10977</strain>
    </source>
</reference>
<evidence type="ECO:0000256" key="1">
    <source>
        <dbReference type="ARBA" id="ARBA00004651"/>
    </source>
</evidence>
<feature type="transmembrane region" description="Helical" evidence="6">
    <location>
        <begin position="47"/>
        <end position="67"/>
    </location>
</feature>
<feature type="transmembrane region" description="Helical" evidence="6">
    <location>
        <begin position="254"/>
        <end position="273"/>
    </location>
</feature>
<evidence type="ECO:0000256" key="2">
    <source>
        <dbReference type="ARBA" id="ARBA00022475"/>
    </source>
</evidence>
<sequence length="418" mass="43912">MTWREDLSVLRHRDVRFFVSARFISMLGSSIAPIALVFAVLDVSDAASAVGLVLAARSIPNVVFVLLGGVISDRLPRKLVIIVANSVSALTQALAAGLVLSGHAQIWQLAAIEAVNGIAAAFVMPAMTGILPSIVDRAELPQANAVSGFARSTALIGGSAVAGVIVGLTSPGIGLAVDALTFSLGALLMSRLRLPPIERSETSVLHDLRVGWTEFVSRQWVWTVVVAFMVLNMIFSACYSTLGPVIADDTFGRIGWGAVSACFGAGLIAGGIVMIRVKPKYPVRIGMFGMLVMVPMYLVLALAPYTVAVAAMGFVVGVGFEIFGIGWETALGQHIPLDKLSRVASYDMLGSFVAGPIGQLTVGYLAAVTSVKAVELYGAGLHLAIVAATLLVPSVWRLQRHHSVQDKLPGGQQVQDAT</sequence>
<feature type="transmembrane region" description="Helical" evidence="6">
    <location>
        <begin position="143"/>
        <end position="166"/>
    </location>
</feature>
<organism evidence="7 8">
    <name type="scientific">Kribbella koreensis</name>
    <dbReference type="NCBI Taxonomy" id="57909"/>
    <lineage>
        <taxon>Bacteria</taxon>
        <taxon>Bacillati</taxon>
        <taxon>Actinomycetota</taxon>
        <taxon>Actinomycetes</taxon>
        <taxon>Propionibacteriales</taxon>
        <taxon>Kribbellaceae</taxon>
        <taxon>Kribbella</taxon>
    </lineage>
</organism>
<feature type="transmembrane region" description="Helical" evidence="6">
    <location>
        <begin position="106"/>
        <end position="131"/>
    </location>
</feature>
<evidence type="ECO:0000313" key="8">
    <source>
        <dbReference type="Proteomes" id="UP001500542"/>
    </source>
</evidence>
<dbReference type="InterPro" id="IPR011701">
    <property type="entry name" value="MFS"/>
</dbReference>
<accession>A0ABP3ZVJ4</accession>
<protein>
    <submittedName>
        <fullName evidence="7">MFS transporter</fullName>
    </submittedName>
</protein>
<feature type="transmembrane region" description="Helical" evidence="6">
    <location>
        <begin position="379"/>
        <end position="398"/>
    </location>
</feature>
<feature type="transmembrane region" description="Helical" evidence="6">
    <location>
        <begin position="348"/>
        <end position="367"/>
    </location>
</feature>
<dbReference type="SUPFAM" id="SSF103473">
    <property type="entry name" value="MFS general substrate transporter"/>
    <property type="match status" value="1"/>
</dbReference>
<feature type="transmembrane region" description="Helical" evidence="6">
    <location>
        <begin position="220"/>
        <end position="242"/>
    </location>
</feature>
<proteinExistence type="predicted"/>
<keyword evidence="3 6" id="KW-0812">Transmembrane</keyword>
<evidence type="ECO:0000256" key="4">
    <source>
        <dbReference type="ARBA" id="ARBA00022989"/>
    </source>
</evidence>
<evidence type="ECO:0000313" key="7">
    <source>
        <dbReference type="EMBL" id="GAA0926230.1"/>
    </source>
</evidence>
<dbReference type="Pfam" id="PF07690">
    <property type="entry name" value="MFS_1"/>
    <property type="match status" value="1"/>
</dbReference>
<keyword evidence="8" id="KW-1185">Reference proteome</keyword>